<protein>
    <submittedName>
        <fullName evidence="1">Unannotated protein</fullName>
    </submittedName>
</protein>
<organism evidence="1">
    <name type="scientific">freshwater metagenome</name>
    <dbReference type="NCBI Taxonomy" id="449393"/>
    <lineage>
        <taxon>unclassified sequences</taxon>
        <taxon>metagenomes</taxon>
        <taxon>ecological metagenomes</taxon>
    </lineage>
</organism>
<name>A0A6J6SNG5_9ZZZZ</name>
<reference evidence="1" key="1">
    <citation type="submission" date="2020-05" db="EMBL/GenBank/DDBJ databases">
        <authorList>
            <person name="Chiriac C."/>
            <person name="Salcher M."/>
            <person name="Ghai R."/>
            <person name="Kavagutti S V."/>
        </authorList>
    </citation>
    <scope>NUCLEOTIDE SEQUENCE</scope>
</reference>
<gene>
    <name evidence="1" type="ORF">UFOPK2786_00521</name>
</gene>
<evidence type="ECO:0000313" key="1">
    <source>
        <dbReference type="EMBL" id="CAB4736536.1"/>
    </source>
</evidence>
<dbReference type="EMBL" id="CAEZYW010000058">
    <property type="protein sequence ID" value="CAB4736536.1"/>
    <property type="molecule type" value="Genomic_DNA"/>
</dbReference>
<dbReference type="AlphaFoldDB" id="A0A6J6SNG5"/>
<proteinExistence type="predicted"/>
<sequence>MLLLLTQTGAAIVEAAAVRLTQVLDSLRRDGGLIEVDSGDLDVQTAFALTDPTGPNLWIGCSAHAGSRCPPTDFRR</sequence>
<accession>A0A6J6SNG5</accession>